<evidence type="ECO:0000313" key="1">
    <source>
        <dbReference type="EMBL" id="KAI3362585.1"/>
    </source>
</evidence>
<reference evidence="1" key="1">
    <citation type="submission" date="2022-04" db="EMBL/GenBank/DDBJ databases">
        <title>Jade perch genome.</title>
        <authorList>
            <person name="Chao B."/>
        </authorList>
    </citation>
    <scope>NUCLEOTIDE SEQUENCE</scope>
    <source>
        <strain evidence="1">CB-2022</strain>
    </source>
</reference>
<gene>
    <name evidence="1" type="ORF">L3Q82_001676</name>
</gene>
<dbReference type="EMBL" id="CM041544">
    <property type="protein sequence ID" value="KAI3362585.1"/>
    <property type="molecule type" value="Genomic_DNA"/>
</dbReference>
<accession>A0ACB8W3L2</accession>
<evidence type="ECO:0000313" key="2">
    <source>
        <dbReference type="Proteomes" id="UP000831701"/>
    </source>
</evidence>
<proteinExistence type="predicted"/>
<sequence length="659" mass="70668">MTQDNNMLNKQQMFPTFLSFFFSTRSFVTHENVKQPQNLQTEDGCYQNVAAYKSREAPFTADTHGSDQISVYLFVLGSHGANETVLNQTGTWDLCRDSLQTELPQRDLVKTVVVEAGTELFKKWADWTRQQRFCLEMNQTEPLWTCLGSGGPLVWSVITEEIVVNSLSDTQLTSVIYMFGKGAKRKLDEDEEGLEGKTLEVSVAGGGLGLGPEGLSKVSYTLQRQTIFNISLMKLYSQRPLGEPSLERRVLINNMLRRIQDELKQEGSLRPLLFPPSPPPDDPMDEGFREAPPSFGVLSAAATAQVSQPSALLMPVIAPPPSPHPMVPPNCQASQACPNRVEACSAPLEACLTPASLLEEDGGDSAFCAPSPPTPPLSPPSAQPPPLPSALLSQVSPRVPVPASSSDGFPPALSDMELGPPTAITRTAAANTTTVTTSPASTPLTQPSHLAPLSPTPTGPPRDCRTMGAKPEAAGVLLAEGRCAELRPMDTLPTLPPVGLVDISSSPSPPSSSFSPSGFLSDLALDDVLFADIDTSMYDFDPCTAGAVGVTAGGGLAKLSPVVTADDLLKSLASPYSGPAPQVSANQPFKIDLTELDHIMEVLVVEGEQFMQQYSKSRLQLSDVKTPKPVIDASMPKARCEEASNVTWSRDVVEQRTEV</sequence>
<keyword evidence="2" id="KW-1185">Reference proteome</keyword>
<protein>
    <submittedName>
        <fullName evidence="1">Uncharacterized protein</fullName>
    </submittedName>
</protein>
<name>A0ACB8W3L2_9TELE</name>
<comment type="caution">
    <text evidence="1">The sequence shown here is derived from an EMBL/GenBank/DDBJ whole genome shotgun (WGS) entry which is preliminary data.</text>
</comment>
<organism evidence="1 2">
    <name type="scientific">Scortum barcoo</name>
    <name type="common">barcoo grunter</name>
    <dbReference type="NCBI Taxonomy" id="214431"/>
    <lineage>
        <taxon>Eukaryota</taxon>
        <taxon>Metazoa</taxon>
        <taxon>Chordata</taxon>
        <taxon>Craniata</taxon>
        <taxon>Vertebrata</taxon>
        <taxon>Euteleostomi</taxon>
        <taxon>Actinopterygii</taxon>
        <taxon>Neopterygii</taxon>
        <taxon>Teleostei</taxon>
        <taxon>Neoteleostei</taxon>
        <taxon>Acanthomorphata</taxon>
        <taxon>Eupercaria</taxon>
        <taxon>Centrarchiformes</taxon>
        <taxon>Terapontoidei</taxon>
        <taxon>Terapontidae</taxon>
        <taxon>Scortum</taxon>
    </lineage>
</organism>
<dbReference type="Proteomes" id="UP000831701">
    <property type="component" value="Chromosome 14"/>
</dbReference>